<accession>A0A931BFK7</accession>
<gene>
    <name evidence="1" type="ORF">I2I01_08170</name>
</gene>
<keyword evidence="2" id="KW-1185">Reference proteome</keyword>
<dbReference type="RefSeq" id="WP_196285956.1">
    <property type="nucleotide sequence ID" value="NZ_JADQDP010000002.1"/>
</dbReference>
<name>A0A931BFK7_9BACT</name>
<evidence type="ECO:0000313" key="1">
    <source>
        <dbReference type="EMBL" id="MBF9141606.1"/>
    </source>
</evidence>
<organism evidence="1 2">
    <name type="scientific">Hymenobacter properus</name>
    <dbReference type="NCBI Taxonomy" id="2791026"/>
    <lineage>
        <taxon>Bacteria</taxon>
        <taxon>Pseudomonadati</taxon>
        <taxon>Bacteroidota</taxon>
        <taxon>Cytophagia</taxon>
        <taxon>Cytophagales</taxon>
        <taxon>Hymenobacteraceae</taxon>
        <taxon>Hymenobacter</taxon>
    </lineage>
</organism>
<evidence type="ECO:0008006" key="3">
    <source>
        <dbReference type="Google" id="ProtNLM"/>
    </source>
</evidence>
<evidence type="ECO:0000313" key="2">
    <source>
        <dbReference type="Proteomes" id="UP000645610"/>
    </source>
</evidence>
<dbReference type="EMBL" id="JADQDP010000002">
    <property type="protein sequence ID" value="MBF9141606.1"/>
    <property type="molecule type" value="Genomic_DNA"/>
</dbReference>
<comment type="caution">
    <text evidence="1">The sequence shown here is derived from an EMBL/GenBank/DDBJ whole genome shotgun (WGS) entry which is preliminary data.</text>
</comment>
<proteinExistence type="predicted"/>
<dbReference type="AlphaFoldDB" id="A0A931BFK7"/>
<sequence>MLEETKHYFSNAVGSVLYVPGSFVYLHWTGEPLHGPELRALYVHARNLLLRYKLRRILADHRAMPTAFAPTEREWLLTEWFPNTAEEIPRVRYAALPSPDPQRRLHTDEVVEALGRHAEVAVFDDIAQATAWLEAQ</sequence>
<dbReference type="Proteomes" id="UP000645610">
    <property type="component" value="Unassembled WGS sequence"/>
</dbReference>
<reference evidence="1 2" key="1">
    <citation type="submission" date="2020-11" db="EMBL/GenBank/DDBJ databases">
        <authorList>
            <person name="Kim M.K."/>
        </authorList>
    </citation>
    <scope>NUCLEOTIDE SEQUENCE [LARGE SCALE GENOMIC DNA]</scope>
    <source>
        <strain evidence="1 2">BT439</strain>
    </source>
</reference>
<protein>
    <recommendedName>
        <fullName evidence="3">STAS/SEC14 domain-containing protein</fullName>
    </recommendedName>
</protein>